<dbReference type="InterPro" id="IPR006076">
    <property type="entry name" value="FAD-dep_OxRdtase"/>
</dbReference>
<dbReference type="Pfam" id="PF01266">
    <property type="entry name" value="DAO"/>
    <property type="match status" value="1"/>
</dbReference>
<keyword evidence="1" id="KW-0732">Signal</keyword>
<sequence>MLTRIPTLWECLLLLVLIGTSMTNQTSASHSEVQQSQPDGVKDWKSELPSLDPIPSWWMKEYHSPLASHGQYGRLPDRSAQNTKTITIIGTGITGISCALHLVNSLATDQARNRLKLKENPINIVLVEAREFCSGATGRNGGHLTASAILGTKTRAEKFSAAEAIRAVKLELKSVKDLLDLIHSHDWKDDVDLVEGGNVHIYNDHKEQAQQMDQLQFANSLGLDLSGIHWLDKQAAVQAYGLRNSSVGALKIPGNNLFPSKLMTKIYGLIQSKASLIDGLNVELFTHTAVLKIERSAFGKPNWMVHTSRGKFESKYVVHATNAYASYLLPQLRAHPQQIIVPTRAQVIAVQPKSSNRSRVWTSGFSANEGYDYLFQRPFRPSEKRSADPRNPVVILGGGRNHAPPQFEVGIGDDSRLNGQVGTYLRSFLPQWFPSYYGDLDNGDVVHEWPGIMGFTKDHDPIVGHLVENGSQVEGQFIAAGYSGHGMSRAPGCAEVVASMIFSELMSEKWSVPDWFPTHYLTVRA</sequence>
<reference evidence="3 4" key="1">
    <citation type="submission" date="2019-05" db="EMBL/GenBank/DDBJ databases">
        <title>Emergence of the Ug99 lineage of the wheat stem rust pathogen through somatic hybridization.</title>
        <authorList>
            <person name="Li F."/>
            <person name="Upadhyaya N.M."/>
            <person name="Sperschneider J."/>
            <person name="Matny O."/>
            <person name="Nguyen-Phuc H."/>
            <person name="Mago R."/>
            <person name="Raley C."/>
            <person name="Miller M.E."/>
            <person name="Silverstein K.A.T."/>
            <person name="Henningsen E."/>
            <person name="Hirsch C.D."/>
            <person name="Visser B."/>
            <person name="Pretorius Z.A."/>
            <person name="Steffenson B.J."/>
            <person name="Schwessinger B."/>
            <person name="Dodds P.N."/>
            <person name="Figueroa M."/>
        </authorList>
    </citation>
    <scope>NUCLEOTIDE SEQUENCE [LARGE SCALE GENOMIC DNA]</scope>
    <source>
        <strain evidence="3">21-0</strain>
    </source>
</reference>
<comment type="caution">
    <text evidence="3">The sequence shown here is derived from an EMBL/GenBank/DDBJ whole genome shotgun (WGS) entry which is preliminary data.</text>
</comment>
<feature type="domain" description="FAD dependent oxidoreductase" evidence="2">
    <location>
        <begin position="86"/>
        <end position="499"/>
    </location>
</feature>
<dbReference type="SUPFAM" id="SSF51905">
    <property type="entry name" value="FAD/NAD(P)-binding domain"/>
    <property type="match status" value="1"/>
</dbReference>
<dbReference type="PANTHER" id="PTHR13847:SF260">
    <property type="entry name" value="FAD DEPENDENT OXIDOREDUCTASE DOMAIN-CONTAINING PROTEIN"/>
    <property type="match status" value="1"/>
</dbReference>
<accession>A0A5B0P428</accession>
<feature type="signal peptide" evidence="1">
    <location>
        <begin position="1"/>
        <end position="28"/>
    </location>
</feature>
<evidence type="ECO:0000259" key="2">
    <source>
        <dbReference type="Pfam" id="PF01266"/>
    </source>
</evidence>
<evidence type="ECO:0000256" key="1">
    <source>
        <dbReference type="SAM" id="SignalP"/>
    </source>
</evidence>
<dbReference type="Gene3D" id="3.50.50.60">
    <property type="entry name" value="FAD/NAD(P)-binding domain"/>
    <property type="match status" value="1"/>
</dbReference>
<gene>
    <name evidence="3" type="ORF">PGT21_008189</name>
</gene>
<dbReference type="PANTHER" id="PTHR13847">
    <property type="entry name" value="SARCOSINE DEHYDROGENASE-RELATED"/>
    <property type="match status" value="1"/>
</dbReference>
<keyword evidence="4" id="KW-1185">Reference proteome</keyword>
<dbReference type="InterPro" id="IPR036188">
    <property type="entry name" value="FAD/NAD-bd_sf"/>
</dbReference>
<evidence type="ECO:0000313" key="4">
    <source>
        <dbReference type="Proteomes" id="UP000324748"/>
    </source>
</evidence>
<dbReference type="GO" id="GO:0005737">
    <property type="term" value="C:cytoplasm"/>
    <property type="evidence" value="ECO:0007669"/>
    <property type="project" value="TreeGrafter"/>
</dbReference>
<dbReference type="Gene3D" id="3.30.9.10">
    <property type="entry name" value="D-Amino Acid Oxidase, subunit A, domain 2"/>
    <property type="match status" value="1"/>
</dbReference>
<protein>
    <recommendedName>
        <fullName evidence="2">FAD dependent oxidoreductase domain-containing protein</fullName>
    </recommendedName>
</protein>
<proteinExistence type="predicted"/>
<dbReference type="AlphaFoldDB" id="A0A5B0P428"/>
<dbReference type="EMBL" id="VSWC01000067">
    <property type="protein sequence ID" value="KAA1096201.1"/>
    <property type="molecule type" value="Genomic_DNA"/>
</dbReference>
<dbReference type="OrthoDB" id="429143at2759"/>
<feature type="chain" id="PRO_5022812311" description="FAD dependent oxidoreductase domain-containing protein" evidence="1">
    <location>
        <begin position="29"/>
        <end position="525"/>
    </location>
</feature>
<dbReference type="Proteomes" id="UP000324748">
    <property type="component" value="Unassembled WGS sequence"/>
</dbReference>
<name>A0A5B0P428_PUCGR</name>
<organism evidence="3 4">
    <name type="scientific">Puccinia graminis f. sp. tritici</name>
    <dbReference type="NCBI Taxonomy" id="56615"/>
    <lineage>
        <taxon>Eukaryota</taxon>
        <taxon>Fungi</taxon>
        <taxon>Dikarya</taxon>
        <taxon>Basidiomycota</taxon>
        <taxon>Pucciniomycotina</taxon>
        <taxon>Pucciniomycetes</taxon>
        <taxon>Pucciniales</taxon>
        <taxon>Pucciniaceae</taxon>
        <taxon>Puccinia</taxon>
    </lineage>
</organism>
<evidence type="ECO:0000313" key="3">
    <source>
        <dbReference type="EMBL" id="KAA1096201.1"/>
    </source>
</evidence>